<dbReference type="Pfam" id="PF03492">
    <property type="entry name" value="Methyltransf_7"/>
    <property type="match status" value="2"/>
</dbReference>
<keyword evidence="4" id="KW-0479">Metal-binding</keyword>
<evidence type="ECO:0000256" key="6">
    <source>
        <dbReference type="SAM" id="Phobius"/>
    </source>
</evidence>
<keyword evidence="2" id="KW-0489">Methyltransferase</keyword>
<evidence type="ECO:0000256" key="2">
    <source>
        <dbReference type="ARBA" id="ARBA00022603"/>
    </source>
</evidence>
<evidence type="ECO:0000256" key="3">
    <source>
        <dbReference type="ARBA" id="ARBA00022679"/>
    </source>
</evidence>
<dbReference type="EMBL" id="JAVXUO010002975">
    <property type="protein sequence ID" value="KAK2967893.1"/>
    <property type="molecule type" value="Genomic_DNA"/>
</dbReference>
<keyword evidence="5" id="KW-0460">Magnesium</keyword>
<keyword evidence="6" id="KW-1133">Transmembrane helix</keyword>
<dbReference type="AlphaFoldDB" id="A0AA88QE83"/>
<dbReference type="PANTHER" id="PTHR31009">
    <property type="entry name" value="S-ADENOSYL-L-METHIONINE:CARBOXYL METHYLTRANSFERASE FAMILY PROTEIN"/>
    <property type="match status" value="1"/>
</dbReference>
<dbReference type="GO" id="GO:0032259">
    <property type="term" value="P:methylation"/>
    <property type="evidence" value="ECO:0007669"/>
    <property type="project" value="UniProtKB-KW"/>
</dbReference>
<gene>
    <name evidence="7" type="ORF">RJ640_001562</name>
</gene>
<evidence type="ECO:0000313" key="7">
    <source>
        <dbReference type="EMBL" id="KAK2967893.1"/>
    </source>
</evidence>
<dbReference type="SUPFAM" id="SSF53335">
    <property type="entry name" value="S-adenosyl-L-methionine-dependent methyltransferases"/>
    <property type="match status" value="1"/>
</dbReference>
<dbReference type="GO" id="GO:0008168">
    <property type="term" value="F:methyltransferase activity"/>
    <property type="evidence" value="ECO:0007669"/>
    <property type="project" value="UniProtKB-KW"/>
</dbReference>
<reference evidence="7" key="1">
    <citation type="submission" date="2022-12" db="EMBL/GenBank/DDBJ databases">
        <title>Draft genome assemblies for two species of Escallonia (Escalloniales).</title>
        <authorList>
            <person name="Chanderbali A."/>
            <person name="Dervinis C."/>
            <person name="Anghel I."/>
            <person name="Soltis D."/>
            <person name="Soltis P."/>
            <person name="Zapata F."/>
        </authorList>
    </citation>
    <scope>NUCLEOTIDE SEQUENCE</scope>
    <source>
        <strain evidence="7">UCBG92.1500</strain>
        <tissue evidence="7">Leaf</tissue>
    </source>
</reference>
<keyword evidence="3" id="KW-0808">Transferase</keyword>
<feature type="transmembrane region" description="Helical" evidence="6">
    <location>
        <begin position="20"/>
        <end position="37"/>
    </location>
</feature>
<dbReference type="Gene3D" id="3.40.50.150">
    <property type="entry name" value="Vaccinia Virus protein VP39"/>
    <property type="match status" value="1"/>
</dbReference>
<dbReference type="Gene3D" id="1.10.1200.270">
    <property type="entry name" value="Methyltransferase, alpha-helical capping domain"/>
    <property type="match status" value="1"/>
</dbReference>
<organism evidence="7 8">
    <name type="scientific">Escallonia rubra</name>
    <dbReference type="NCBI Taxonomy" id="112253"/>
    <lineage>
        <taxon>Eukaryota</taxon>
        <taxon>Viridiplantae</taxon>
        <taxon>Streptophyta</taxon>
        <taxon>Embryophyta</taxon>
        <taxon>Tracheophyta</taxon>
        <taxon>Spermatophyta</taxon>
        <taxon>Magnoliopsida</taxon>
        <taxon>eudicotyledons</taxon>
        <taxon>Gunneridae</taxon>
        <taxon>Pentapetalae</taxon>
        <taxon>asterids</taxon>
        <taxon>campanulids</taxon>
        <taxon>Escalloniales</taxon>
        <taxon>Escalloniaceae</taxon>
        <taxon>Escallonia</taxon>
    </lineage>
</organism>
<evidence type="ECO:0000256" key="1">
    <source>
        <dbReference type="ARBA" id="ARBA00007967"/>
    </source>
</evidence>
<evidence type="ECO:0000256" key="5">
    <source>
        <dbReference type="ARBA" id="ARBA00022842"/>
    </source>
</evidence>
<dbReference type="InterPro" id="IPR005299">
    <property type="entry name" value="MeTrfase_7"/>
</dbReference>
<accession>A0AA88QE83</accession>
<protein>
    <submittedName>
        <fullName evidence="7">Uncharacterized protein</fullName>
    </submittedName>
</protein>
<keyword evidence="6" id="KW-0812">Transmembrane</keyword>
<comment type="similarity">
    <text evidence="1">Belongs to the methyltransferase superfamily. Type-7 methyltransferase family.</text>
</comment>
<sequence>MFFRGYLEIIIVCHEAELSYVLILASFLIAFIRVIPIQRFKSPSQRSHVIRKSPAYILFAYAMQITRSFSLNDLPDNDFNSIFTSLQEFYVMFRKENGNKPVACYISGVPGSFYGRLFPSNSQHLFHSSYNVQWLSQVRMLSSSSNGPKETLKLPGHDPFPDVACAPVMSLKLLEDNKGNIYMERTNPASVFEAYLKQFQMDFSAFLRLRCEEILPRGCMVLTSLARSVADPNTNDCCCTGNC</sequence>
<name>A0AA88QE83_9ASTE</name>
<keyword evidence="6" id="KW-0472">Membrane</keyword>
<evidence type="ECO:0000313" key="8">
    <source>
        <dbReference type="Proteomes" id="UP001187471"/>
    </source>
</evidence>
<keyword evidence="8" id="KW-1185">Reference proteome</keyword>
<comment type="caution">
    <text evidence="7">The sequence shown here is derived from an EMBL/GenBank/DDBJ whole genome shotgun (WGS) entry which is preliminary data.</text>
</comment>
<evidence type="ECO:0000256" key="4">
    <source>
        <dbReference type="ARBA" id="ARBA00022723"/>
    </source>
</evidence>
<dbReference type="Proteomes" id="UP001187471">
    <property type="component" value="Unassembled WGS sequence"/>
</dbReference>
<dbReference type="InterPro" id="IPR042086">
    <property type="entry name" value="MeTrfase_capping"/>
</dbReference>
<dbReference type="GO" id="GO:0046872">
    <property type="term" value="F:metal ion binding"/>
    <property type="evidence" value="ECO:0007669"/>
    <property type="project" value="UniProtKB-KW"/>
</dbReference>
<proteinExistence type="inferred from homology"/>
<dbReference type="InterPro" id="IPR029063">
    <property type="entry name" value="SAM-dependent_MTases_sf"/>
</dbReference>